<reference evidence="2" key="1">
    <citation type="journal article" date="2020" name="mSystems">
        <title>Genome- and Community-Level Interaction Insights into Carbon Utilization and Element Cycling Functions of Hydrothermarchaeota in Hydrothermal Sediment.</title>
        <authorList>
            <person name="Zhou Z."/>
            <person name="Liu Y."/>
            <person name="Xu W."/>
            <person name="Pan J."/>
            <person name="Luo Z.H."/>
            <person name="Li M."/>
        </authorList>
    </citation>
    <scope>NUCLEOTIDE SEQUENCE [LARGE SCALE GENOMIC DNA]</scope>
    <source>
        <strain evidence="2">SpSt-34</strain>
        <strain evidence="3">SpSt-69</strain>
    </source>
</reference>
<feature type="transmembrane region" description="Helical" evidence="1">
    <location>
        <begin position="21"/>
        <end position="38"/>
    </location>
</feature>
<keyword evidence="1" id="KW-0812">Transmembrane</keyword>
<dbReference type="EMBL" id="DSOL01000007">
    <property type="protein sequence ID" value="HEN27137.1"/>
    <property type="molecule type" value="Genomic_DNA"/>
</dbReference>
<comment type="caution">
    <text evidence="2">The sequence shown here is derived from an EMBL/GenBank/DDBJ whole genome shotgun (WGS) entry which is preliminary data.</text>
</comment>
<evidence type="ECO:0000313" key="3">
    <source>
        <dbReference type="EMBL" id="HGL16986.1"/>
    </source>
</evidence>
<dbReference type="EMBL" id="DTDJ01000012">
    <property type="protein sequence ID" value="HGL16986.1"/>
    <property type="molecule type" value="Genomic_DNA"/>
</dbReference>
<evidence type="ECO:0000313" key="2">
    <source>
        <dbReference type="EMBL" id="HEN27137.1"/>
    </source>
</evidence>
<feature type="transmembrane region" description="Helical" evidence="1">
    <location>
        <begin position="44"/>
        <end position="65"/>
    </location>
</feature>
<dbReference type="AlphaFoldDB" id="A0A7C2P8H0"/>
<accession>A0A7C2P8H0</accession>
<proteinExistence type="predicted"/>
<sequence>MAEKKTKKVVKKEEFRYSKRNWILIFAGLFVGIVSLVLMGFGDITLSVILFVIGFLVLVPVGLLLRP</sequence>
<keyword evidence="1" id="KW-1133">Transmembrane helix</keyword>
<gene>
    <name evidence="2" type="ORF">ENQ77_00370</name>
    <name evidence="3" type="ORF">ENU66_01410</name>
</gene>
<organism evidence="2">
    <name type="scientific">candidate division WOR-3 bacterium</name>
    <dbReference type="NCBI Taxonomy" id="2052148"/>
    <lineage>
        <taxon>Bacteria</taxon>
        <taxon>Bacteria division WOR-3</taxon>
    </lineage>
</organism>
<keyword evidence="1" id="KW-0472">Membrane</keyword>
<evidence type="ECO:0000256" key="1">
    <source>
        <dbReference type="SAM" id="Phobius"/>
    </source>
</evidence>
<name>A0A7C2P8H0_UNCW3</name>
<protein>
    <recommendedName>
        <fullName evidence="4">DUF3098 domain-containing protein</fullName>
    </recommendedName>
</protein>
<evidence type="ECO:0008006" key="4">
    <source>
        <dbReference type="Google" id="ProtNLM"/>
    </source>
</evidence>